<dbReference type="InterPro" id="IPR029063">
    <property type="entry name" value="SAM-dependent_MTases_sf"/>
</dbReference>
<protein>
    <recommendedName>
        <fullName evidence="2">Methyltransferase domain-containing protein</fullName>
    </recommendedName>
</protein>
<feature type="domain" description="Methyltransferase" evidence="2">
    <location>
        <begin position="52"/>
        <end position="210"/>
    </location>
</feature>
<dbReference type="PANTHER" id="PTHR12496">
    <property type="entry name" value="CGI-41 METHYLTRANSFERASE"/>
    <property type="match status" value="1"/>
</dbReference>
<keyword evidence="1" id="KW-0732">Signal</keyword>
<evidence type="ECO:0000256" key="1">
    <source>
        <dbReference type="SAM" id="SignalP"/>
    </source>
</evidence>
<dbReference type="Pfam" id="PF13679">
    <property type="entry name" value="Methyltransf_32"/>
    <property type="match status" value="1"/>
</dbReference>
<dbReference type="Proteomes" id="UP000014760">
    <property type="component" value="Unassembled WGS sequence"/>
</dbReference>
<organism evidence="3 4">
    <name type="scientific">Capitella teleta</name>
    <name type="common">Polychaete worm</name>
    <dbReference type="NCBI Taxonomy" id="283909"/>
    <lineage>
        <taxon>Eukaryota</taxon>
        <taxon>Metazoa</taxon>
        <taxon>Spiralia</taxon>
        <taxon>Lophotrochozoa</taxon>
        <taxon>Annelida</taxon>
        <taxon>Polychaeta</taxon>
        <taxon>Sedentaria</taxon>
        <taxon>Scolecida</taxon>
        <taxon>Capitellidae</taxon>
        <taxon>Capitella</taxon>
    </lineage>
</organism>
<dbReference type="AlphaFoldDB" id="X1YZB0"/>
<evidence type="ECO:0000259" key="2">
    <source>
        <dbReference type="Pfam" id="PF13679"/>
    </source>
</evidence>
<proteinExistence type="predicted"/>
<dbReference type="InterPro" id="IPR025714">
    <property type="entry name" value="Methyltranfer_dom"/>
</dbReference>
<evidence type="ECO:0000313" key="4">
    <source>
        <dbReference type="Proteomes" id="UP000014760"/>
    </source>
</evidence>
<dbReference type="SUPFAM" id="SSF53335">
    <property type="entry name" value="S-adenosyl-L-methionine-dependent methyltransferases"/>
    <property type="match status" value="1"/>
</dbReference>
<name>X1YZB0_CAPTE</name>
<dbReference type="EnsemblMetazoa" id="CapteT126903">
    <property type="protein sequence ID" value="CapteP126903"/>
    <property type="gene ID" value="CapteG126903"/>
</dbReference>
<reference evidence="4" key="2">
    <citation type="journal article" date="2013" name="Nature">
        <title>Insights into bilaterian evolution from three spiralian genomes.</title>
        <authorList>
            <person name="Simakov O."/>
            <person name="Marletaz F."/>
            <person name="Cho S.J."/>
            <person name="Edsinger-Gonzales E."/>
            <person name="Havlak P."/>
            <person name="Hellsten U."/>
            <person name="Kuo D.H."/>
            <person name="Larsson T."/>
            <person name="Lv J."/>
            <person name="Arendt D."/>
            <person name="Savage R."/>
            <person name="Osoegawa K."/>
            <person name="de Jong P."/>
            <person name="Grimwood J."/>
            <person name="Chapman J.A."/>
            <person name="Shapiro H."/>
            <person name="Aerts A."/>
            <person name="Otillar R.P."/>
            <person name="Terry A.Y."/>
            <person name="Boore J.L."/>
            <person name="Grigoriev I.V."/>
            <person name="Lindberg D.R."/>
            <person name="Seaver E.C."/>
            <person name="Weisblat D.A."/>
            <person name="Putnam N.H."/>
            <person name="Rokhsar D.S."/>
        </authorList>
    </citation>
    <scope>NUCLEOTIDE SEQUENCE</scope>
    <source>
        <strain evidence="4">I ESC-2004</strain>
    </source>
</reference>
<dbReference type="EMBL" id="AMQN01012626">
    <property type="status" value="NOT_ANNOTATED_CDS"/>
    <property type="molecule type" value="Genomic_DNA"/>
</dbReference>
<dbReference type="InterPro" id="IPR052220">
    <property type="entry name" value="METTL25"/>
</dbReference>
<feature type="chain" id="PRO_5004948101" description="Methyltransferase domain-containing protein" evidence="1">
    <location>
        <begin position="18"/>
        <end position="381"/>
    </location>
</feature>
<sequence length="381" mass="42784">VWPLSLLAFRQAVFSLALDRSFSPPAHRKGDISTSGQCLAMEHCLRKHVKPKKQHEIIHLSEAISDLTRSVNCDHVVDIGAGQGHLSRCLNFAYGLKVTTIEASACHQPKAKKFDQLVYKCSLHEIEDLTADLTITPEARHLVGWIEPDISVEEFLQRLEMNSEEECRFALAGLHACGDLSATLLKLFVACPNVCAIASVGCCYMKMSTQLVLSLFFSDLIRLITMRSVNTTEFGYPLSKHLQHLPNGHLSWEARELGVHFADAYHDRLLSECLIRSHAYRAALQEVIHLVAPSMQHGAVKLTFKNLSDISFEQYASQALQKLGLDAHIPEDLLSRAKEDRLPRWREVVGFFTLRLSLAPLIESLILVDRALYLEEHGEQS</sequence>
<keyword evidence="4" id="KW-1185">Reference proteome</keyword>
<reference evidence="3" key="3">
    <citation type="submission" date="2015-06" db="UniProtKB">
        <authorList>
            <consortium name="EnsemblMetazoa"/>
        </authorList>
    </citation>
    <scope>IDENTIFICATION</scope>
</reference>
<reference evidence="4" key="1">
    <citation type="submission" date="2012-12" db="EMBL/GenBank/DDBJ databases">
        <authorList>
            <person name="Hellsten U."/>
            <person name="Grimwood J."/>
            <person name="Chapman J.A."/>
            <person name="Shapiro H."/>
            <person name="Aerts A."/>
            <person name="Otillar R.P."/>
            <person name="Terry A.Y."/>
            <person name="Boore J.L."/>
            <person name="Simakov O."/>
            <person name="Marletaz F."/>
            <person name="Cho S.-J."/>
            <person name="Edsinger-Gonzales E."/>
            <person name="Havlak P."/>
            <person name="Kuo D.-H."/>
            <person name="Larsson T."/>
            <person name="Lv J."/>
            <person name="Arendt D."/>
            <person name="Savage R."/>
            <person name="Osoegawa K."/>
            <person name="de Jong P."/>
            <person name="Lindberg D.R."/>
            <person name="Seaver E.C."/>
            <person name="Weisblat D.A."/>
            <person name="Putnam N.H."/>
            <person name="Grigoriev I.V."/>
            <person name="Rokhsar D.S."/>
        </authorList>
    </citation>
    <scope>NUCLEOTIDE SEQUENCE</scope>
    <source>
        <strain evidence="4">I ESC-2004</strain>
    </source>
</reference>
<evidence type="ECO:0000313" key="3">
    <source>
        <dbReference type="EnsemblMetazoa" id="CapteP126903"/>
    </source>
</evidence>
<dbReference type="PANTHER" id="PTHR12496:SF2">
    <property type="entry name" value="METHYLTRANSFERASE-LIKE PROTEIN 25B"/>
    <property type="match status" value="1"/>
</dbReference>
<dbReference type="OMA" id="IVGLHPC"/>
<dbReference type="HOGENOM" id="CLU_016581_3_0_1"/>
<accession>X1YZB0</accession>
<feature type="signal peptide" evidence="1">
    <location>
        <begin position="1"/>
        <end position="17"/>
    </location>
</feature>